<dbReference type="AlphaFoldDB" id="A0A3N2ASN5"/>
<dbReference type="InterPro" id="IPR002798">
    <property type="entry name" value="SpoIIM-like"/>
</dbReference>
<evidence type="ECO:0000313" key="2">
    <source>
        <dbReference type="EMBL" id="ROR66043.1"/>
    </source>
</evidence>
<gene>
    <name evidence="2" type="ORF">EDD26_1418</name>
</gene>
<comment type="caution">
    <text evidence="2">The sequence shown here is derived from an EMBL/GenBank/DDBJ whole genome shotgun (WGS) entry which is preliminary data.</text>
</comment>
<organism evidence="2 3">
    <name type="scientific">Agrococcus jenensis</name>
    <dbReference type="NCBI Taxonomy" id="46353"/>
    <lineage>
        <taxon>Bacteria</taxon>
        <taxon>Bacillati</taxon>
        <taxon>Actinomycetota</taxon>
        <taxon>Actinomycetes</taxon>
        <taxon>Micrococcales</taxon>
        <taxon>Microbacteriaceae</taxon>
        <taxon>Agrococcus</taxon>
    </lineage>
</organism>
<name>A0A3N2ASN5_9MICO</name>
<feature type="transmembrane region" description="Helical" evidence="1">
    <location>
        <begin position="120"/>
        <end position="147"/>
    </location>
</feature>
<dbReference type="EMBL" id="RKHJ01000001">
    <property type="protein sequence ID" value="ROR66043.1"/>
    <property type="molecule type" value="Genomic_DNA"/>
</dbReference>
<protein>
    <recommendedName>
        <fullName evidence="4">Stage II sporulation protein M</fullName>
    </recommendedName>
</protein>
<dbReference type="Pfam" id="PF01944">
    <property type="entry name" value="SpoIIM"/>
    <property type="match status" value="1"/>
</dbReference>
<evidence type="ECO:0000256" key="1">
    <source>
        <dbReference type="SAM" id="Phobius"/>
    </source>
</evidence>
<evidence type="ECO:0000313" key="3">
    <source>
        <dbReference type="Proteomes" id="UP000275456"/>
    </source>
</evidence>
<keyword evidence="3" id="KW-1185">Reference proteome</keyword>
<dbReference type="Proteomes" id="UP000275456">
    <property type="component" value="Unassembled WGS sequence"/>
</dbReference>
<feature type="transmembrane region" description="Helical" evidence="1">
    <location>
        <begin position="85"/>
        <end position="108"/>
    </location>
</feature>
<keyword evidence="1" id="KW-0472">Membrane</keyword>
<accession>A0A3N2ASN5</accession>
<dbReference type="RefSeq" id="WP_123697068.1">
    <property type="nucleotide sequence ID" value="NZ_RKHJ01000001.1"/>
</dbReference>
<sequence length="193" mass="18140">MPAGTLATPRSAGVSVVVAALALGAVVAAAAAPAGALAARNAAALAAGDLDVAVLAGDRDAAAIAVRNLGAIALLAAGAPTLGTLTVVAGVVLGTGLGLSGAAVLAALGPAEALTRVGPYIAFELAAVVLAGGAGVLPTVHAVIVTAARRSEVRFLAAYGRALPTSLALTLVAAALVVIGACIEAVVIAGHAR</sequence>
<feature type="transmembrane region" description="Helical" evidence="1">
    <location>
        <begin position="167"/>
        <end position="189"/>
    </location>
</feature>
<reference evidence="2 3" key="1">
    <citation type="submission" date="2018-11" db="EMBL/GenBank/DDBJ databases">
        <title>Sequencing the genomes of 1000 actinobacteria strains.</title>
        <authorList>
            <person name="Klenk H.-P."/>
        </authorList>
    </citation>
    <scope>NUCLEOTIDE SEQUENCE [LARGE SCALE GENOMIC DNA]</scope>
    <source>
        <strain evidence="2 3">DSM 9580</strain>
    </source>
</reference>
<proteinExistence type="predicted"/>
<keyword evidence="1" id="KW-1133">Transmembrane helix</keyword>
<evidence type="ECO:0008006" key="4">
    <source>
        <dbReference type="Google" id="ProtNLM"/>
    </source>
</evidence>
<keyword evidence="1" id="KW-0812">Transmembrane</keyword>